<comment type="caution">
    <text evidence="9">Lacks conserved residue(s) required for the propagation of feature annotation.</text>
</comment>
<dbReference type="Gene3D" id="3.10.250.10">
    <property type="entry name" value="SRCR-like domain"/>
    <property type="match status" value="5"/>
</dbReference>
<accession>A0AAD4Y0C3</accession>
<feature type="disulfide bond" evidence="9">
    <location>
        <begin position="124"/>
        <end position="134"/>
    </location>
</feature>
<feature type="disulfide bond" evidence="9">
    <location>
        <begin position="365"/>
        <end position="375"/>
    </location>
</feature>
<dbReference type="InterPro" id="IPR053243">
    <property type="entry name" value="SJ_maturation_regulator"/>
</dbReference>
<dbReference type="PROSITE" id="PS50287">
    <property type="entry name" value="SRCR_2"/>
    <property type="match status" value="4"/>
</dbReference>
<dbReference type="GO" id="GO:0016020">
    <property type="term" value="C:membrane"/>
    <property type="evidence" value="ECO:0007669"/>
    <property type="project" value="UniProtKB-SubCell"/>
</dbReference>
<feature type="domain" description="SRCR" evidence="12">
    <location>
        <begin position="191"/>
        <end position="283"/>
    </location>
</feature>
<evidence type="ECO:0000256" key="3">
    <source>
        <dbReference type="ARBA" id="ARBA00022729"/>
    </source>
</evidence>
<feature type="domain" description="SRCR" evidence="12">
    <location>
        <begin position="296"/>
        <end position="394"/>
    </location>
</feature>
<dbReference type="InterPro" id="IPR036772">
    <property type="entry name" value="SRCR-like_dom_sf"/>
</dbReference>
<dbReference type="FunFam" id="3.10.250.10:FF:000016">
    <property type="entry name" value="Scavenger receptor cysteine-rich protein type 12"/>
    <property type="match status" value="2"/>
</dbReference>
<evidence type="ECO:0000313" key="14">
    <source>
        <dbReference type="Proteomes" id="UP001214576"/>
    </source>
</evidence>
<feature type="region of interest" description="Disordered" evidence="10">
    <location>
        <begin position="647"/>
        <end position="677"/>
    </location>
</feature>
<dbReference type="AlphaFoldDB" id="A0AAD4Y0C3"/>
<evidence type="ECO:0000256" key="9">
    <source>
        <dbReference type="PROSITE-ProRule" id="PRU00196"/>
    </source>
</evidence>
<keyword evidence="4" id="KW-0677">Repeat</keyword>
<keyword evidence="7 9" id="KW-1015">Disulfide bond</keyword>
<keyword evidence="8" id="KW-0325">Glycoprotein</keyword>
<evidence type="ECO:0000256" key="2">
    <source>
        <dbReference type="ARBA" id="ARBA00022692"/>
    </source>
</evidence>
<keyword evidence="3" id="KW-0732">Signal</keyword>
<evidence type="ECO:0000256" key="8">
    <source>
        <dbReference type="ARBA" id="ARBA00023180"/>
    </source>
</evidence>
<feature type="domain" description="SRCR" evidence="12">
    <location>
        <begin position="55"/>
        <end position="151"/>
    </location>
</feature>
<reference evidence="13" key="1">
    <citation type="submission" date="2022-03" db="EMBL/GenBank/DDBJ databases">
        <title>Genomic analyses of argali, domestic sheep and their hybrids provide insights into chromosomal evolution, heterosis and genetic basis of agronomic traits.</title>
        <authorList>
            <person name="Li M."/>
        </authorList>
    </citation>
    <scope>NUCLEOTIDE SEQUENCE</scope>
    <source>
        <strain evidence="13">CAU-MHL-2022a</strain>
        <tissue evidence="13">Skin</tissue>
    </source>
</reference>
<gene>
    <name evidence="13" type="ORF">MG293_019223</name>
</gene>
<feature type="domain" description="SRCR" evidence="12">
    <location>
        <begin position="412"/>
        <end position="578"/>
    </location>
</feature>
<dbReference type="Proteomes" id="UP001214576">
    <property type="component" value="Unassembled WGS sequence"/>
</dbReference>
<dbReference type="FunFam" id="3.10.250.10:FF:000057">
    <property type="entry name" value="Uncharacterized protein"/>
    <property type="match status" value="1"/>
</dbReference>
<feature type="transmembrane region" description="Helical" evidence="11">
    <location>
        <begin position="597"/>
        <end position="617"/>
    </location>
</feature>
<sequence length="713" mass="75543">MVTEQLDAVLDFRSIEECSRENRRTDSPQRVRRKALDEGPGPLMLRDWDCGPDDLRLAYRPSPCDGVVLVRHEGAWGHVCNQEWALKEASVVCRQLGCGRDAGAPKYVPLPGEAVQPWLHNVSCRGDEASLWGCSLGAWTKSKCPYDEAQGWPGPGRALLGVAVAEAGGCAVSRYCMPRPVCFADGTFREVRLVKGRSPCTGLPEIRNVNGVDRLCGLHREEATVFCRELGCGPALQAPRQDGSVARKYMTCRDDELTIRNCRLNNKFHSGCDFQRDAQVACSGELDPPPWRHTEARLAGGEHSCAGRLEVRRGLTWGTVCDADLDLATAHVVCQELQCGVAVSTPQGAHFGQGSGLVWTEAFRCAGNESLLFHCPRGPGHRCGHDQDVGLRCSGCSWRSSRGPPARRSPRRPAAEGGQSRCDGRVELSLDGVWGRVLDEAWDPRGAAVVCRQLGCAAAERAYEAAAPARGAVPLGLSRVRCAGTEPRLTRCGVSAAPLVSAGASRDAGVCARVVCRQLGCGHALGAPGAAHFGPGAGRIWTDELACEGHEVALWRCPSRGWGRHDCGRKEDAGVLCSGSPLVLAPALEAGTLPMTFGLALGTLLVVISLVLGAQWFRGRGTCRGSGMSGSLPSEGLYEDIGAAGEEDEAAGASAAPEEEDDDAEEPEPEEGAAEEGAPLSAAGLQLCVVASVALFLRCCCCAPGAAPASPYI</sequence>
<keyword evidence="5 11" id="KW-1133">Transmembrane helix</keyword>
<evidence type="ECO:0000256" key="10">
    <source>
        <dbReference type="SAM" id="MobiDB-lite"/>
    </source>
</evidence>
<dbReference type="Pfam" id="PF00530">
    <property type="entry name" value="SRCR"/>
    <property type="match status" value="5"/>
</dbReference>
<keyword evidence="2 11" id="KW-0812">Transmembrane</keyword>
<keyword evidence="14" id="KW-1185">Reference proteome</keyword>
<dbReference type="SUPFAM" id="SSF56487">
    <property type="entry name" value="SRCR-like"/>
    <property type="match status" value="5"/>
</dbReference>
<feature type="region of interest" description="Disordered" evidence="10">
    <location>
        <begin position="398"/>
        <end position="421"/>
    </location>
</feature>
<dbReference type="SMART" id="SM00202">
    <property type="entry name" value="SR"/>
    <property type="match status" value="5"/>
</dbReference>
<evidence type="ECO:0000256" key="5">
    <source>
        <dbReference type="ARBA" id="ARBA00022989"/>
    </source>
</evidence>
<evidence type="ECO:0000256" key="1">
    <source>
        <dbReference type="ARBA" id="ARBA00004167"/>
    </source>
</evidence>
<feature type="disulfide bond" evidence="9">
    <location>
        <begin position="80"/>
        <end position="144"/>
    </location>
</feature>
<dbReference type="PANTHER" id="PTHR47653">
    <property type="entry name" value="PROTEIN BARK BEETLE"/>
    <property type="match status" value="1"/>
</dbReference>
<dbReference type="FunFam" id="3.10.250.10:FF:000038">
    <property type="entry name" value="Scavenger receptor family member expressed on T cells 1"/>
    <property type="match status" value="1"/>
</dbReference>
<evidence type="ECO:0000259" key="12">
    <source>
        <dbReference type="PROSITE" id="PS50287"/>
    </source>
</evidence>
<comment type="subcellular location">
    <subcellularLocation>
        <location evidence="1">Membrane</location>
        <topology evidence="1">Single-pass membrane protein</topology>
    </subcellularLocation>
</comment>
<dbReference type="PANTHER" id="PTHR47653:SF1">
    <property type="entry name" value="DELETED IN MALIGNANT BRAIN TUMORS 1 PROTEIN"/>
    <property type="match status" value="1"/>
</dbReference>
<comment type="caution">
    <text evidence="13">The sequence shown here is derived from an EMBL/GenBank/DDBJ whole genome shotgun (WGS) entry which is preliminary data.</text>
</comment>
<evidence type="ECO:0000256" key="4">
    <source>
        <dbReference type="ARBA" id="ARBA00022737"/>
    </source>
</evidence>
<proteinExistence type="predicted"/>
<feature type="disulfide bond" evidence="9">
    <location>
        <begin position="547"/>
        <end position="557"/>
    </location>
</feature>
<feature type="disulfide bond" evidence="9">
    <location>
        <begin position="252"/>
        <end position="262"/>
    </location>
</feature>
<organism evidence="13 14">
    <name type="scientific">Ovis ammon polii</name>
    <dbReference type="NCBI Taxonomy" id="230172"/>
    <lineage>
        <taxon>Eukaryota</taxon>
        <taxon>Metazoa</taxon>
        <taxon>Chordata</taxon>
        <taxon>Craniata</taxon>
        <taxon>Vertebrata</taxon>
        <taxon>Euteleostomi</taxon>
        <taxon>Mammalia</taxon>
        <taxon>Eutheria</taxon>
        <taxon>Laurasiatheria</taxon>
        <taxon>Artiodactyla</taxon>
        <taxon>Ruminantia</taxon>
        <taxon>Pecora</taxon>
        <taxon>Bovidae</taxon>
        <taxon>Caprinae</taxon>
        <taxon>Ovis</taxon>
    </lineage>
</organism>
<evidence type="ECO:0000256" key="11">
    <source>
        <dbReference type="SAM" id="Phobius"/>
    </source>
</evidence>
<feature type="compositionally biased region" description="Acidic residues" evidence="10">
    <location>
        <begin position="657"/>
        <end position="674"/>
    </location>
</feature>
<dbReference type="EMBL" id="JAKZEL010000025">
    <property type="protein sequence ID" value="KAI4530334.1"/>
    <property type="molecule type" value="Genomic_DNA"/>
</dbReference>
<evidence type="ECO:0000313" key="13">
    <source>
        <dbReference type="EMBL" id="KAI4530334.1"/>
    </source>
</evidence>
<keyword evidence="6 11" id="KW-0472">Membrane</keyword>
<dbReference type="InterPro" id="IPR001190">
    <property type="entry name" value="SRCR"/>
</dbReference>
<dbReference type="GO" id="GO:0045217">
    <property type="term" value="P:cell-cell junction maintenance"/>
    <property type="evidence" value="ECO:0007669"/>
    <property type="project" value="TreeGrafter"/>
</dbReference>
<protein>
    <recommendedName>
        <fullName evidence="12">SRCR domain-containing protein</fullName>
    </recommendedName>
</protein>
<dbReference type="PRINTS" id="PR00258">
    <property type="entry name" value="SPERACTRCPTR"/>
</dbReference>
<evidence type="ECO:0000256" key="7">
    <source>
        <dbReference type="ARBA" id="ARBA00023157"/>
    </source>
</evidence>
<name>A0AAD4Y0C3_OVIAM</name>
<evidence type="ECO:0000256" key="6">
    <source>
        <dbReference type="ARBA" id="ARBA00023136"/>
    </source>
</evidence>
<dbReference type="FunFam" id="3.10.250.10:FF:000002">
    <property type="entry name" value="Scavenger receptor cysteine-rich type 1 protein M130"/>
    <property type="match status" value="1"/>
</dbReference>